<name>A0A1K1RZS0_9FLAO</name>
<feature type="chain" id="PRO_5012724289" evidence="2">
    <location>
        <begin position="22"/>
        <end position="458"/>
    </location>
</feature>
<dbReference type="STRING" id="1150368.SAMN02927921_04243"/>
<reference evidence="3 4" key="1">
    <citation type="submission" date="2016-11" db="EMBL/GenBank/DDBJ databases">
        <authorList>
            <person name="Jaros S."/>
            <person name="Januszkiewicz K."/>
            <person name="Wedrychowicz H."/>
        </authorList>
    </citation>
    <scope>NUCLEOTIDE SEQUENCE [LARGE SCALE GENOMIC DNA]</scope>
    <source>
        <strain evidence="3 4">CGMCC 1.12145</strain>
    </source>
</reference>
<feature type="repeat" description="TPR" evidence="1">
    <location>
        <begin position="333"/>
        <end position="366"/>
    </location>
</feature>
<proteinExistence type="predicted"/>
<dbReference type="InterPro" id="IPR019734">
    <property type="entry name" value="TPR_rpt"/>
</dbReference>
<dbReference type="SMART" id="SM00028">
    <property type="entry name" value="TPR"/>
    <property type="match status" value="2"/>
</dbReference>
<evidence type="ECO:0000313" key="3">
    <source>
        <dbReference type="EMBL" id="SFW77561.1"/>
    </source>
</evidence>
<gene>
    <name evidence="3" type="ORF">SAMN02927921_04243</name>
</gene>
<dbReference type="SUPFAM" id="SSF48452">
    <property type="entry name" value="TPR-like"/>
    <property type="match status" value="1"/>
</dbReference>
<dbReference type="PROSITE" id="PS50005">
    <property type="entry name" value="TPR"/>
    <property type="match status" value="2"/>
</dbReference>
<dbReference type="Gene3D" id="1.25.40.10">
    <property type="entry name" value="Tetratricopeptide repeat domain"/>
    <property type="match status" value="1"/>
</dbReference>
<dbReference type="AlphaFoldDB" id="A0A1K1RZS0"/>
<evidence type="ECO:0000256" key="2">
    <source>
        <dbReference type="SAM" id="SignalP"/>
    </source>
</evidence>
<keyword evidence="2" id="KW-0732">Signal</keyword>
<feature type="repeat" description="TPR" evidence="1">
    <location>
        <begin position="296"/>
        <end position="329"/>
    </location>
</feature>
<dbReference type="Proteomes" id="UP000182248">
    <property type="component" value="Unassembled WGS sequence"/>
</dbReference>
<protein>
    <submittedName>
        <fullName evidence="3">Uncharacterized protein</fullName>
    </submittedName>
</protein>
<organism evidence="3 4">
    <name type="scientific">Sinomicrobium oceani</name>
    <dbReference type="NCBI Taxonomy" id="1150368"/>
    <lineage>
        <taxon>Bacteria</taxon>
        <taxon>Pseudomonadati</taxon>
        <taxon>Bacteroidota</taxon>
        <taxon>Flavobacteriia</taxon>
        <taxon>Flavobacteriales</taxon>
        <taxon>Flavobacteriaceae</taxon>
        <taxon>Sinomicrobium</taxon>
    </lineage>
</organism>
<evidence type="ECO:0000313" key="4">
    <source>
        <dbReference type="Proteomes" id="UP000182248"/>
    </source>
</evidence>
<accession>A0A1K1RZS0</accession>
<dbReference type="OrthoDB" id="1522899at2"/>
<keyword evidence="1" id="KW-0802">TPR repeat</keyword>
<dbReference type="EMBL" id="FPJE01000046">
    <property type="protein sequence ID" value="SFW77561.1"/>
    <property type="molecule type" value="Genomic_DNA"/>
</dbReference>
<keyword evidence="4" id="KW-1185">Reference proteome</keyword>
<sequence length="458" mass="51161">MEKKGVLFLFGLVGGAGFAFAQAQNPECMTNLSVFGEHAKVKNYDAAYEPWKMVFDNCPEMHPATYVYGERILKDKIGNSTGEEHQQYINTLMSVYDKELQYFPKRYSKADVLAKKALLMYDEKTGNSQEIFGLLNDAFQNDRSNFSNPKALYLYFSLMVDEYQAGNKDLQEVFDTYDAVNERIDEEMAGLSKVLDEYVEKEEAGQALSAKDKQTFNNAKINTESYGKISSSIDSKLGDLADCDNLIPLLQKNFDAKKTDAQWLKRSAARMDGKECSDDPMFIKLVEALHQVEPSSKSAYYLGVLNDKKGKSSDAIKYYNEAVSLEKDSYKKADILFKIGLKYKKAGQNTTAYKYFRQVLDAQPSNGKAYLQIASLYAGSANDCGSTTFEKRAVYWKAAQMARKAAEVDPSVKSHAAQTAASYEGRAPSKQDIFTSGMAGKTIQFNCWIGGSVTVPNL</sequence>
<feature type="signal peptide" evidence="2">
    <location>
        <begin position="1"/>
        <end position="21"/>
    </location>
</feature>
<dbReference type="InterPro" id="IPR011990">
    <property type="entry name" value="TPR-like_helical_dom_sf"/>
</dbReference>
<evidence type="ECO:0000256" key="1">
    <source>
        <dbReference type="PROSITE-ProRule" id="PRU00339"/>
    </source>
</evidence>